<evidence type="ECO:0000256" key="1">
    <source>
        <dbReference type="ARBA" id="ARBA00010199"/>
    </source>
</evidence>
<evidence type="ECO:0000313" key="3">
    <source>
        <dbReference type="EMBL" id="KAK1355294.1"/>
    </source>
</evidence>
<reference evidence="3" key="1">
    <citation type="submission" date="2023-02" db="EMBL/GenBank/DDBJ databases">
        <title>Genome of toxic invasive species Heracleum sosnowskyi carries increased number of genes despite the absence of recent whole-genome duplications.</title>
        <authorList>
            <person name="Schelkunov M."/>
            <person name="Shtratnikova V."/>
            <person name="Makarenko M."/>
            <person name="Klepikova A."/>
            <person name="Omelchenko D."/>
            <person name="Novikova G."/>
            <person name="Obukhova E."/>
            <person name="Bogdanov V."/>
            <person name="Penin A."/>
            <person name="Logacheva M."/>
        </authorList>
    </citation>
    <scope>NUCLEOTIDE SEQUENCE</scope>
    <source>
        <strain evidence="3">Hsosn_3</strain>
        <tissue evidence="3">Leaf</tissue>
    </source>
</reference>
<keyword evidence="2" id="KW-0812">Transmembrane</keyword>
<dbReference type="GO" id="GO:0042910">
    <property type="term" value="F:xenobiotic transmembrane transporter activity"/>
    <property type="evidence" value="ECO:0007669"/>
    <property type="project" value="InterPro"/>
</dbReference>
<protein>
    <submittedName>
        <fullName evidence="3">Uncharacterized protein</fullName>
    </submittedName>
</protein>
<dbReference type="AlphaFoldDB" id="A0AAD8M0K3"/>
<feature type="transmembrane region" description="Helical" evidence="2">
    <location>
        <begin position="39"/>
        <end position="58"/>
    </location>
</feature>
<comment type="similarity">
    <text evidence="1">Belongs to the multi antimicrobial extrusion (MATE) (TC 2.A.66.1) family.</text>
</comment>
<dbReference type="GO" id="GO:0016020">
    <property type="term" value="C:membrane"/>
    <property type="evidence" value="ECO:0007669"/>
    <property type="project" value="InterPro"/>
</dbReference>
<keyword evidence="2" id="KW-0472">Membrane</keyword>
<proteinExistence type="inferred from homology"/>
<dbReference type="EMBL" id="JAUIZM010000011">
    <property type="protein sequence ID" value="KAK1355294.1"/>
    <property type="molecule type" value="Genomic_DNA"/>
</dbReference>
<keyword evidence="2" id="KW-1133">Transmembrane helix</keyword>
<dbReference type="InterPro" id="IPR002528">
    <property type="entry name" value="MATE_fam"/>
</dbReference>
<comment type="caution">
    <text evidence="3">The sequence shown here is derived from an EMBL/GenBank/DDBJ whole genome shotgun (WGS) entry which is preliminary data.</text>
</comment>
<gene>
    <name evidence="3" type="ORF">POM88_048550</name>
</gene>
<sequence length="323" mass="35415">MFKAKNLYKHIPVKDFGLLYVEEVFLTDDVRPDLWVESLLLVMMTAMIVTLYAIPYGLGAGVSTRVSNELGAGNPQGARVAVFVVVIMTLSEAIIISRTIFVCRNVSGYTFSKGKEVILYVTYMAPLICLSIIMDSLQGVLSGVSRGCGWQHLGAYVNLVAFYLFGIPIVAALGFWVKLRGKGLWIGIQPQVSSASVNITTETSVVWPISDAKSVPDWQKTVGTELVKHLTSCGFQSNLRAVENLCAAHSLSRDTSSAQFLEKVHTPVSVWCKPMFIILMMCRINVATTWHPGAGKNNKQGVPIALVGHRNPFTPTRTVYVLT</sequence>
<organism evidence="3 4">
    <name type="scientific">Heracleum sosnowskyi</name>
    <dbReference type="NCBI Taxonomy" id="360622"/>
    <lineage>
        <taxon>Eukaryota</taxon>
        <taxon>Viridiplantae</taxon>
        <taxon>Streptophyta</taxon>
        <taxon>Embryophyta</taxon>
        <taxon>Tracheophyta</taxon>
        <taxon>Spermatophyta</taxon>
        <taxon>Magnoliopsida</taxon>
        <taxon>eudicotyledons</taxon>
        <taxon>Gunneridae</taxon>
        <taxon>Pentapetalae</taxon>
        <taxon>asterids</taxon>
        <taxon>campanulids</taxon>
        <taxon>Apiales</taxon>
        <taxon>Apiaceae</taxon>
        <taxon>Apioideae</taxon>
        <taxon>apioid superclade</taxon>
        <taxon>Tordylieae</taxon>
        <taxon>Tordyliinae</taxon>
        <taxon>Heracleum</taxon>
    </lineage>
</organism>
<keyword evidence="4" id="KW-1185">Reference proteome</keyword>
<name>A0AAD8M0K3_9APIA</name>
<feature type="transmembrane region" description="Helical" evidence="2">
    <location>
        <begin position="154"/>
        <end position="177"/>
    </location>
</feature>
<reference evidence="3" key="2">
    <citation type="submission" date="2023-05" db="EMBL/GenBank/DDBJ databases">
        <authorList>
            <person name="Schelkunov M.I."/>
        </authorList>
    </citation>
    <scope>NUCLEOTIDE SEQUENCE</scope>
    <source>
        <strain evidence="3">Hsosn_3</strain>
        <tissue evidence="3">Leaf</tissue>
    </source>
</reference>
<dbReference type="GO" id="GO:0015297">
    <property type="term" value="F:antiporter activity"/>
    <property type="evidence" value="ECO:0007669"/>
    <property type="project" value="InterPro"/>
</dbReference>
<evidence type="ECO:0000313" key="4">
    <source>
        <dbReference type="Proteomes" id="UP001237642"/>
    </source>
</evidence>
<dbReference type="Proteomes" id="UP001237642">
    <property type="component" value="Unassembled WGS sequence"/>
</dbReference>
<feature type="transmembrane region" description="Helical" evidence="2">
    <location>
        <begin position="117"/>
        <end position="134"/>
    </location>
</feature>
<accession>A0AAD8M0K3</accession>
<dbReference type="PANTHER" id="PTHR11206">
    <property type="entry name" value="MULTIDRUG RESISTANCE PROTEIN"/>
    <property type="match status" value="1"/>
</dbReference>
<evidence type="ECO:0000256" key="2">
    <source>
        <dbReference type="SAM" id="Phobius"/>
    </source>
</evidence>
<feature type="transmembrane region" description="Helical" evidence="2">
    <location>
        <begin position="78"/>
        <end position="96"/>
    </location>
</feature>
<dbReference type="Pfam" id="PF01554">
    <property type="entry name" value="MatE"/>
    <property type="match status" value="1"/>
</dbReference>